<evidence type="ECO:0000313" key="2">
    <source>
        <dbReference type="Proteomes" id="UP001163731"/>
    </source>
</evidence>
<proteinExistence type="predicted"/>
<accession>A0ABT3HZ36</accession>
<keyword evidence="2" id="KW-1185">Reference proteome</keyword>
<comment type="caution">
    <text evidence="1">The sequence shown here is derived from an EMBL/GenBank/DDBJ whole genome shotgun (WGS) entry which is preliminary data.</text>
</comment>
<sequence>MKHLILIAFLLSLSSCDGQNKKKPVQKTTTVKNKTTHLIKKENMEYYNENEYKDWKIDPEHCSLFPCADNDKFIMKGDERINIFTDEKRFIQVERSSIINPYKIVKVYSFKNKQLLNLSQDFYSSPVSYEKYDEKGKIVEVKNYNEPYKFTIEDLIEKIKKEYNVDLVDKSEGSAAGRTSKDDVFYYEVFLKSKKDGYAKMEYLLIDGTTGKTDLKSDFHVTP</sequence>
<dbReference type="PROSITE" id="PS51257">
    <property type="entry name" value="PROKAR_LIPOPROTEIN"/>
    <property type="match status" value="1"/>
</dbReference>
<organism evidence="1 2">
    <name type="scientific">Chryseobacterium kimseyorum</name>
    <dbReference type="NCBI Taxonomy" id="2984028"/>
    <lineage>
        <taxon>Bacteria</taxon>
        <taxon>Pseudomonadati</taxon>
        <taxon>Bacteroidota</taxon>
        <taxon>Flavobacteriia</taxon>
        <taxon>Flavobacteriales</taxon>
        <taxon>Weeksellaceae</taxon>
        <taxon>Chryseobacterium group</taxon>
        <taxon>Chryseobacterium</taxon>
    </lineage>
</organism>
<evidence type="ECO:0008006" key="3">
    <source>
        <dbReference type="Google" id="ProtNLM"/>
    </source>
</evidence>
<protein>
    <recommendedName>
        <fullName evidence="3">PepSY domain-containing protein</fullName>
    </recommendedName>
</protein>
<name>A0ABT3HZ36_9FLAO</name>
<gene>
    <name evidence="1" type="ORF">OMO38_11055</name>
</gene>
<dbReference type="EMBL" id="JAPDHW010000007">
    <property type="protein sequence ID" value="MCW3169061.1"/>
    <property type="molecule type" value="Genomic_DNA"/>
</dbReference>
<dbReference type="RefSeq" id="WP_264750242.1">
    <property type="nucleotide sequence ID" value="NZ_JAPDHW010000007.1"/>
</dbReference>
<dbReference type="Proteomes" id="UP001163731">
    <property type="component" value="Unassembled WGS sequence"/>
</dbReference>
<reference evidence="1" key="1">
    <citation type="submission" date="2022-10" db="EMBL/GenBank/DDBJ databases">
        <title>Chryseobacterium babae sp. nov. isolated from the gut of the beetle Oryctes rhinoceros, and Chryseobacterium kimseyorum sp. nov., isolated from a stick insect rearing cage.</title>
        <authorList>
            <person name="Shelomi M."/>
            <person name="Han C.-J."/>
            <person name="Chen W.-M."/>
            <person name="Chen H.-K."/>
            <person name="Liaw S.-J."/>
            <person name="Muhle E."/>
            <person name="Clermont D."/>
        </authorList>
    </citation>
    <scope>NUCLEOTIDE SEQUENCE</scope>
    <source>
        <strain evidence="1">09-1422</strain>
    </source>
</reference>
<evidence type="ECO:0000313" key="1">
    <source>
        <dbReference type="EMBL" id="MCW3169061.1"/>
    </source>
</evidence>